<dbReference type="AlphaFoldDB" id="A0A143DFK2"/>
<dbReference type="Proteomes" id="UP000076066">
    <property type="component" value="Chromosome"/>
</dbReference>
<evidence type="ECO:0000259" key="2">
    <source>
        <dbReference type="Pfam" id="PF02657"/>
    </source>
</evidence>
<dbReference type="SUPFAM" id="SSF82649">
    <property type="entry name" value="SufE/NifU"/>
    <property type="match status" value="1"/>
</dbReference>
<dbReference type="STRING" id="1549855.AY555_04345"/>
<dbReference type="PANTHER" id="PTHR43597">
    <property type="entry name" value="SULFUR ACCEPTOR PROTEIN CSDE"/>
    <property type="match status" value="1"/>
</dbReference>
<evidence type="ECO:0000256" key="1">
    <source>
        <dbReference type="ARBA" id="ARBA00010282"/>
    </source>
</evidence>
<dbReference type="KEGG" id="hjo:AY555_04345"/>
<dbReference type="Pfam" id="PF02657">
    <property type="entry name" value="SufE"/>
    <property type="match status" value="1"/>
</dbReference>
<name>A0A143DFK2_9PROT</name>
<dbReference type="Gene3D" id="3.90.1010.10">
    <property type="match status" value="1"/>
</dbReference>
<protein>
    <submittedName>
        <fullName evidence="3">Cysteine desufuration protein SufE</fullName>
    </submittedName>
</protein>
<dbReference type="InterPro" id="IPR003808">
    <property type="entry name" value="Fe-S_metab-assoc_dom"/>
</dbReference>
<organism evidence="3 4">
    <name type="scientific">Haematospirillum jordaniae</name>
    <dbReference type="NCBI Taxonomy" id="1549855"/>
    <lineage>
        <taxon>Bacteria</taxon>
        <taxon>Pseudomonadati</taxon>
        <taxon>Pseudomonadota</taxon>
        <taxon>Alphaproteobacteria</taxon>
        <taxon>Rhodospirillales</taxon>
        <taxon>Novispirillaceae</taxon>
        <taxon>Haematospirillum</taxon>
    </lineage>
</organism>
<gene>
    <name evidence="3" type="ORF">AY555_04345</name>
</gene>
<comment type="similarity">
    <text evidence="1">Belongs to the SufE family.</text>
</comment>
<reference evidence="3 4" key="1">
    <citation type="submission" date="2016-02" db="EMBL/GenBank/DDBJ databases">
        <title>Complete Genome of H5569, the type strain of the newly described species Haematospirillium jordaniae.</title>
        <authorList>
            <person name="Nicholson A.C."/>
            <person name="Humrighouse B.W."/>
            <person name="Loparov V."/>
            <person name="McQuiston J.R."/>
        </authorList>
    </citation>
    <scope>NUCLEOTIDE SEQUENCE [LARGE SCALE GENOMIC DNA]</scope>
    <source>
        <strain evidence="3 4">H5569</strain>
    </source>
</reference>
<keyword evidence="4" id="KW-1185">Reference proteome</keyword>
<evidence type="ECO:0000313" key="3">
    <source>
        <dbReference type="EMBL" id="AMW35544.1"/>
    </source>
</evidence>
<sequence length="147" mass="16927">MTMDELVENFSLFDDWEDRYRYIIDLGRTLEPFPEESRTRENKVEGCISQVWLTHRIERIGKEEHLFFTADSDAHIVKGLLAVLLALFSGRTPKDILSIDADAQLARLELDQHISPNRRNGVASVVQVVRSVARDRIEKTGDESHYS</sequence>
<accession>A0A143DFK2</accession>
<evidence type="ECO:0000313" key="4">
    <source>
        <dbReference type="Proteomes" id="UP000076066"/>
    </source>
</evidence>
<dbReference type="PANTHER" id="PTHR43597:SF5">
    <property type="entry name" value="SUFE-LIKE PROTEIN 2, CHLOROPLASTIC"/>
    <property type="match status" value="1"/>
</dbReference>
<feature type="domain" description="Fe-S metabolism associated" evidence="2">
    <location>
        <begin position="7"/>
        <end position="130"/>
    </location>
</feature>
<dbReference type="EMBL" id="CP014525">
    <property type="protein sequence ID" value="AMW35544.1"/>
    <property type="molecule type" value="Genomic_DNA"/>
</dbReference>
<proteinExistence type="inferred from homology"/>